<evidence type="ECO:0000313" key="2">
    <source>
        <dbReference type="Proteomes" id="UP001304050"/>
    </source>
</evidence>
<organism evidence="1 2">
    <name type="scientific">Rhizobium mulingense</name>
    <dbReference type="NCBI Taxonomy" id="3031128"/>
    <lineage>
        <taxon>Bacteria</taxon>
        <taxon>Pseudomonadati</taxon>
        <taxon>Pseudomonadota</taxon>
        <taxon>Alphaproteobacteria</taxon>
        <taxon>Hyphomicrobiales</taxon>
        <taxon>Rhizobiaceae</taxon>
        <taxon>Rhizobium/Agrobacterium group</taxon>
        <taxon>Rhizobium</taxon>
    </lineage>
</organism>
<sequence>MSKTLLYGATKIDETNSAYAPIKSLAAFQWKNRVFILFADRDNARAARQENQLLSDRAALDERDIVVLKVSAGNVRPLFGAANGLDGEAIRHDLDGPEAGEFAAFLLGKDGTVKLKVSEPITSGELFAIIDSMPMRAAETLKPDK</sequence>
<proteinExistence type="predicted"/>
<gene>
    <name evidence="1" type="ORF">U8465_09775</name>
</gene>
<reference evidence="1" key="1">
    <citation type="submission" date="2023-12" db="EMBL/GenBank/DDBJ databases">
        <title>Diversity of Rhizobium in root nodule of phaseolus vulgaris.</title>
        <authorList>
            <person name="Wang H."/>
        </authorList>
    </citation>
    <scope>NUCLEOTIDE SEQUENCE</scope>
    <source>
        <strain evidence="1">MJ31</strain>
    </source>
</reference>
<name>A0ACC6MVQ4_9HYPH</name>
<keyword evidence="2" id="KW-1185">Reference proteome</keyword>
<protein>
    <submittedName>
        <fullName evidence="1">DUF4174 domain-containing protein</fullName>
    </submittedName>
</protein>
<dbReference type="Proteomes" id="UP001304050">
    <property type="component" value="Unassembled WGS sequence"/>
</dbReference>
<evidence type="ECO:0000313" key="1">
    <source>
        <dbReference type="EMBL" id="MEA3517409.1"/>
    </source>
</evidence>
<comment type="caution">
    <text evidence="1">The sequence shown here is derived from an EMBL/GenBank/DDBJ whole genome shotgun (WGS) entry which is preliminary data.</text>
</comment>
<accession>A0ACC6MVQ4</accession>
<dbReference type="EMBL" id="JAYESG010000003">
    <property type="protein sequence ID" value="MEA3517409.1"/>
    <property type="molecule type" value="Genomic_DNA"/>
</dbReference>